<evidence type="ECO:0000256" key="3">
    <source>
        <dbReference type="ARBA" id="ARBA00022670"/>
    </source>
</evidence>
<keyword evidence="4" id="KW-0479">Metal-binding</keyword>
<protein>
    <submittedName>
        <fullName evidence="10">M13 family peptidase</fullName>
    </submittedName>
</protein>
<dbReference type="GO" id="GO:0004222">
    <property type="term" value="F:metalloendopeptidase activity"/>
    <property type="evidence" value="ECO:0007669"/>
    <property type="project" value="InterPro"/>
</dbReference>
<dbReference type="InterPro" id="IPR008753">
    <property type="entry name" value="Peptidase_M13_N"/>
</dbReference>
<dbReference type="Gene3D" id="1.10.1380.10">
    <property type="entry name" value="Neutral endopeptidase , domain2"/>
    <property type="match status" value="1"/>
</dbReference>
<keyword evidence="6" id="KW-0862">Zinc</keyword>
<dbReference type="PANTHER" id="PTHR11733">
    <property type="entry name" value="ZINC METALLOPROTEASE FAMILY M13 NEPRILYSIN-RELATED"/>
    <property type="match status" value="1"/>
</dbReference>
<evidence type="ECO:0000313" key="11">
    <source>
        <dbReference type="Proteomes" id="UP000283975"/>
    </source>
</evidence>
<evidence type="ECO:0000256" key="6">
    <source>
        <dbReference type="ARBA" id="ARBA00022833"/>
    </source>
</evidence>
<keyword evidence="5" id="KW-0378">Hydrolase</keyword>
<feature type="domain" description="Peptidase M13 C-terminal" evidence="8">
    <location>
        <begin position="388"/>
        <end position="579"/>
    </location>
</feature>
<sequence length="582" mass="66961">MEDKSIGGHEAALSRGLYETWLNWDERNELGVEPMMAAVKEIQSISTMEELTDFICDTEKNWEIATFVDFENTPDLEDASSYVVGVWTDGFFLGDAAEYKNRTEYGSRRYESNKKLVSGMLQRAGYTQAEGESLFDRVIDFEAQLAGVSLTSEDSMDPDVYQKINHTYTLEELESLCSQFPLGKLTEASGYKEGKKFLVEQPDYLKKLDELYTEENLENIKSYMLAGWVAAMADSLDQEAFDLNLVCDKIQSGAEGRLEDEEYAFEAVQSTLTEPLEQTYLKKYDASKKKQDITRLCKDIIAVYREMLKEQEWMSQETKEKALEKLENIKINAVYPDKWYDYSGLHLDGLSYVECQKAISDFNRERDWKRTNQKVDRDEWTVDTLETNAYYNPQDNSINILLGILGGEFYREDMTREQLYGGTGSFIGHEISHAFDPTGAQFDKDGSLSNWWTDEDMAAFKARAEKLIAYYDTITAFGGQKVHGKNVQGEAIADMAGMKSILTLAEDTEGFDYDALFRQYATIWRELSNHEREYDSLNQDSHPLNYLRTNVTLQQFDKFYETYSIQPGDNMYLAPDDRVSVW</sequence>
<dbReference type="PRINTS" id="PR00786">
    <property type="entry name" value="NEPRILYSIN"/>
</dbReference>
<dbReference type="AlphaFoldDB" id="A0A414AWM4"/>
<feature type="domain" description="Peptidase M13 N-terminal" evidence="9">
    <location>
        <begin position="13"/>
        <end position="336"/>
    </location>
</feature>
<dbReference type="InterPro" id="IPR000718">
    <property type="entry name" value="Peptidase_M13"/>
</dbReference>
<proteinExistence type="inferred from homology"/>
<dbReference type="Pfam" id="PF01431">
    <property type="entry name" value="Peptidase_M13"/>
    <property type="match status" value="1"/>
</dbReference>
<name>A0A414AWM4_9FIRM</name>
<keyword evidence="7" id="KW-0482">Metalloprotease</keyword>
<dbReference type="Gene3D" id="3.40.390.10">
    <property type="entry name" value="Collagenase (Catalytic Domain)"/>
    <property type="match status" value="1"/>
</dbReference>
<evidence type="ECO:0000256" key="4">
    <source>
        <dbReference type="ARBA" id="ARBA00022723"/>
    </source>
</evidence>
<dbReference type="InterPro" id="IPR042089">
    <property type="entry name" value="Peptidase_M13_dom_2"/>
</dbReference>
<dbReference type="GO" id="GO:0005886">
    <property type="term" value="C:plasma membrane"/>
    <property type="evidence" value="ECO:0007669"/>
    <property type="project" value="TreeGrafter"/>
</dbReference>
<evidence type="ECO:0000256" key="5">
    <source>
        <dbReference type="ARBA" id="ARBA00022801"/>
    </source>
</evidence>
<evidence type="ECO:0000256" key="1">
    <source>
        <dbReference type="ARBA" id="ARBA00001947"/>
    </source>
</evidence>
<dbReference type="GO" id="GO:0016485">
    <property type="term" value="P:protein processing"/>
    <property type="evidence" value="ECO:0007669"/>
    <property type="project" value="TreeGrafter"/>
</dbReference>
<dbReference type="Proteomes" id="UP000283975">
    <property type="component" value="Unassembled WGS sequence"/>
</dbReference>
<comment type="similarity">
    <text evidence="2">Belongs to the peptidase M13 family.</text>
</comment>
<dbReference type="SUPFAM" id="SSF55486">
    <property type="entry name" value="Metalloproteases ('zincins'), catalytic domain"/>
    <property type="match status" value="1"/>
</dbReference>
<evidence type="ECO:0000313" key="10">
    <source>
        <dbReference type="EMBL" id="RHC56323.1"/>
    </source>
</evidence>
<evidence type="ECO:0000259" key="8">
    <source>
        <dbReference type="Pfam" id="PF01431"/>
    </source>
</evidence>
<dbReference type="GO" id="GO:0046872">
    <property type="term" value="F:metal ion binding"/>
    <property type="evidence" value="ECO:0007669"/>
    <property type="project" value="UniProtKB-KW"/>
</dbReference>
<dbReference type="RefSeq" id="WP_119204925.1">
    <property type="nucleotide sequence ID" value="NZ_JAWEXQ010000013.1"/>
</dbReference>
<comment type="caution">
    <text evidence="10">The sequence shown here is derived from an EMBL/GenBank/DDBJ whole genome shotgun (WGS) entry which is preliminary data.</text>
</comment>
<dbReference type="InterPro" id="IPR018497">
    <property type="entry name" value="Peptidase_M13_C"/>
</dbReference>
<organism evidence="10 11">
    <name type="scientific">Enterocloster bolteae</name>
    <dbReference type="NCBI Taxonomy" id="208479"/>
    <lineage>
        <taxon>Bacteria</taxon>
        <taxon>Bacillati</taxon>
        <taxon>Bacillota</taxon>
        <taxon>Clostridia</taxon>
        <taxon>Lachnospirales</taxon>
        <taxon>Lachnospiraceae</taxon>
        <taxon>Enterocloster</taxon>
    </lineage>
</organism>
<dbReference type="Pfam" id="PF05649">
    <property type="entry name" value="Peptidase_M13_N"/>
    <property type="match status" value="1"/>
</dbReference>
<evidence type="ECO:0000256" key="2">
    <source>
        <dbReference type="ARBA" id="ARBA00007357"/>
    </source>
</evidence>
<evidence type="ECO:0000259" key="9">
    <source>
        <dbReference type="Pfam" id="PF05649"/>
    </source>
</evidence>
<dbReference type="CDD" id="cd08662">
    <property type="entry name" value="M13"/>
    <property type="match status" value="1"/>
</dbReference>
<dbReference type="PROSITE" id="PS51885">
    <property type="entry name" value="NEPRILYSIN"/>
    <property type="match status" value="1"/>
</dbReference>
<evidence type="ECO:0000256" key="7">
    <source>
        <dbReference type="ARBA" id="ARBA00023049"/>
    </source>
</evidence>
<reference evidence="10 11" key="1">
    <citation type="submission" date="2018-08" db="EMBL/GenBank/DDBJ databases">
        <title>A genome reference for cultivated species of the human gut microbiota.</title>
        <authorList>
            <person name="Zou Y."/>
            <person name="Xue W."/>
            <person name="Luo G."/>
        </authorList>
    </citation>
    <scope>NUCLEOTIDE SEQUENCE [LARGE SCALE GENOMIC DNA]</scope>
    <source>
        <strain evidence="10 11">AM35-14</strain>
    </source>
</reference>
<dbReference type="PANTHER" id="PTHR11733:SF167">
    <property type="entry name" value="FI17812P1-RELATED"/>
    <property type="match status" value="1"/>
</dbReference>
<dbReference type="InterPro" id="IPR024079">
    <property type="entry name" value="MetalloPept_cat_dom_sf"/>
</dbReference>
<accession>A0A414AWM4</accession>
<gene>
    <name evidence="10" type="ORF">DW839_10260</name>
</gene>
<keyword evidence="3" id="KW-0645">Protease</keyword>
<comment type="cofactor">
    <cofactor evidence="1">
        <name>Zn(2+)</name>
        <dbReference type="ChEBI" id="CHEBI:29105"/>
    </cofactor>
</comment>
<dbReference type="EMBL" id="QSHZ01000009">
    <property type="protein sequence ID" value="RHC56323.1"/>
    <property type="molecule type" value="Genomic_DNA"/>
</dbReference>